<comment type="caution">
    <text evidence="1">The sequence shown here is derived from an EMBL/GenBank/DDBJ whole genome shotgun (WGS) entry which is preliminary data.</text>
</comment>
<accession>C6LKH1</accession>
<sequence length="51" mass="6422">MCVNERKTIYRNSLEEIICVKKEYYDIIVRRKRDLWRRTDELKRKSEKTTD</sequence>
<dbReference type="AlphaFoldDB" id="C6LKH1"/>
<keyword evidence="2" id="KW-1185">Reference proteome</keyword>
<evidence type="ECO:0000313" key="1">
    <source>
        <dbReference type="EMBL" id="EET58870.1"/>
    </source>
</evidence>
<name>C6LKH1_9FIRM</name>
<evidence type="ECO:0000313" key="2">
    <source>
        <dbReference type="Proteomes" id="UP000005561"/>
    </source>
</evidence>
<organism evidence="1 2">
    <name type="scientific">Marvinbryantia formatexigens DSM 14469</name>
    <dbReference type="NCBI Taxonomy" id="478749"/>
    <lineage>
        <taxon>Bacteria</taxon>
        <taxon>Bacillati</taxon>
        <taxon>Bacillota</taxon>
        <taxon>Clostridia</taxon>
        <taxon>Lachnospirales</taxon>
        <taxon>Lachnospiraceae</taxon>
        <taxon>Marvinbryantia</taxon>
    </lineage>
</organism>
<protein>
    <submittedName>
        <fullName evidence="1">Uncharacterized protein</fullName>
    </submittedName>
</protein>
<reference evidence="1" key="1">
    <citation type="submission" date="2009-07" db="EMBL/GenBank/DDBJ databases">
        <authorList>
            <person name="Weinstock G."/>
            <person name="Sodergren E."/>
            <person name="Clifton S."/>
            <person name="Fulton L."/>
            <person name="Fulton B."/>
            <person name="Courtney L."/>
            <person name="Fronick C."/>
            <person name="Harrison M."/>
            <person name="Strong C."/>
            <person name="Farmer C."/>
            <person name="Delahaunty K."/>
            <person name="Markovic C."/>
            <person name="Hall O."/>
            <person name="Minx P."/>
            <person name="Tomlinson C."/>
            <person name="Mitreva M."/>
            <person name="Nelson J."/>
            <person name="Hou S."/>
            <person name="Wollam A."/>
            <person name="Pepin K.H."/>
            <person name="Johnson M."/>
            <person name="Bhonagiri V."/>
            <person name="Nash W.E."/>
            <person name="Warren W."/>
            <person name="Chinwalla A."/>
            <person name="Mardis E.R."/>
            <person name="Wilson R.K."/>
        </authorList>
    </citation>
    <scope>NUCLEOTIDE SEQUENCE [LARGE SCALE GENOMIC DNA]</scope>
    <source>
        <strain evidence="1">DSM 14469</strain>
    </source>
</reference>
<dbReference type="EMBL" id="ACCL02000024">
    <property type="protein sequence ID" value="EET58870.1"/>
    <property type="molecule type" value="Genomic_DNA"/>
</dbReference>
<proteinExistence type="predicted"/>
<gene>
    <name evidence="1" type="ORF">BRYFOR_09158</name>
</gene>
<dbReference type="Proteomes" id="UP000005561">
    <property type="component" value="Unassembled WGS sequence"/>
</dbReference>